<organism evidence="7 8">
    <name type="scientific">Thermithiobacillus plumbiphilus</name>
    <dbReference type="NCBI Taxonomy" id="1729899"/>
    <lineage>
        <taxon>Bacteria</taxon>
        <taxon>Pseudomonadati</taxon>
        <taxon>Pseudomonadota</taxon>
        <taxon>Acidithiobacillia</taxon>
        <taxon>Acidithiobacillales</taxon>
        <taxon>Thermithiobacillaceae</taxon>
        <taxon>Thermithiobacillus</taxon>
    </lineage>
</organism>
<keyword evidence="3 5" id="KW-1133">Transmembrane helix</keyword>
<evidence type="ECO:0000313" key="8">
    <source>
        <dbReference type="Proteomes" id="UP001446205"/>
    </source>
</evidence>
<dbReference type="Pfam" id="PF02656">
    <property type="entry name" value="DUF202"/>
    <property type="match status" value="1"/>
</dbReference>
<dbReference type="EMBL" id="JBBPCO010000001">
    <property type="protein sequence ID" value="MEK8088465.1"/>
    <property type="molecule type" value="Genomic_DNA"/>
</dbReference>
<evidence type="ECO:0000256" key="4">
    <source>
        <dbReference type="ARBA" id="ARBA00023136"/>
    </source>
</evidence>
<evidence type="ECO:0000256" key="2">
    <source>
        <dbReference type="ARBA" id="ARBA00022692"/>
    </source>
</evidence>
<keyword evidence="4 5" id="KW-0472">Membrane</keyword>
<evidence type="ECO:0000259" key="6">
    <source>
        <dbReference type="Pfam" id="PF02656"/>
    </source>
</evidence>
<evidence type="ECO:0000313" key="7">
    <source>
        <dbReference type="EMBL" id="MEK8088465.1"/>
    </source>
</evidence>
<accession>A0ABU9D4I1</accession>
<comment type="caution">
    <text evidence="7">The sequence shown here is derived from an EMBL/GenBank/DDBJ whole genome shotgun (WGS) entry which is preliminary data.</text>
</comment>
<proteinExistence type="predicted"/>
<evidence type="ECO:0000256" key="3">
    <source>
        <dbReference type="ARBA" id="ARBA00022989"/>
    </source>
</evidence>
<protein>
    <submittedName>
        <fullName evidence="7">DUF202 domain-containing protein</fullName>
    </submittedName>
</protein>
<comment type="subcellular location">
    <subcellularLocation>
        <location evidence="1">Endomembrane system</location>
        <topology evidence="1">Multi-pass membrane protein</topology>
    </subcellularLocation>
</comment>
<name>A0ABU9D4I1_9PROT</name>
<gene>
    <name evidence="7" type="ORF">WOB96_01680</name>
</gene>
<dbReference type="InterPro" id="IPR003807">
    <property type="entry name" value="DUF202"/>
</dbReference>
<keyword evidence="2 5" id="KW-0812">Transmembrane</keyword>
<evidence type="ECO:0000256" key="1">
    <source>
        <dbReference type="ARBA" id="ARBA00004127"/>
    </source>
</evidence>
<dbReference type="RefSeq" id="WP_341369527.1">
    <property type="nucleotide sequence ID" value="NZ_JBBPCO010000001.1"/>
</dbReference>
<feature type="domain" description="DUF202" evidence="6">
    <location>
        <begin position="24"/>
        <end position="86"/>
    </location>
</feature>
<sequence length="130" mass="15052">MKHLPYDNFNPREFIIRDWLALDRTVLANERTFLAYGRTTLTLVISGLSFIKFFGHVVYSIIGYVFIAGGLSIFFFGLKRYRKMKKHYHLLSEIRDEELPEQIRKETRIENDLINQALAGRGKDGPGVAS</sequence>
<feature type="transmembrane region" description="Helical" evidence="5">
    <location>
        <begin position="33"/>
        <end position="51"/>
    </location>
</feature>
<feature type="transmembrane region" description="Helical" evidence="5">
    <location>
        <begin position="57"/>
        <end position="78"/>
    </location>
</feature>
<reference evidence="7 8" key="1">
    <citation type="submission" date="2024-04" db="EMBL/GenBank/DDBJ databases">
        <authorList>
            <person name="Abashina T."/>
            <person name="Shaikin A."/>
        </authorList>
    </citation>
    <scope>NUCLEOTIDE SEQUENCE [LARGE SCALE GENOMIC DNA]</scope>
    <source>
        <strain evidence="7 8">AAFK</strain>
    </source>
</reference>
<evidence type="ECO:0000256" key="5">
    <source>
        <dbReference type="SAM" id="Phobius"/>
    </source>
</evidence>
<dbReference type="Proteomes" id="UP001446205">
    <property type="component" value="Unassembled WGS sequence"/>
</dbReference>
<keyword evidence="8" id="KW-1185">Reference proteome</keyword>